<keyword evidence="4" id="KW-1185">Reference proteome</keyword>
<dbReference type="Proteomes" id="UP000237347">
    <property type="component" value="Unassembled WGS sequence"/>
</dbReference>
<feature type="region of interest" description="Disordered" evidence="1">
    <location>
        <begin position="1"/>
        <end position="27"/>
    </location>
</feature>
<reference evidence="3 4" key="1">
    <citation type="journal article" date="2018" name="Sci. Data">
        <title>The draft genome sequence of cork oak.</title>
        <authorList>
            <person name="Ramos A.M."/>
            <person name="Usie A."/>
            <person name="Barbosa P."/>
            <person name="Barros P.M."/>
            <person name="Capote T."/>
            <person name="Chaves I."/>
            <person name="Simoes F."/>
            <person name="Abreu I."/>
            <person name="Carrasquinho I."/>
            <person name="Faro C."/>
            <person name="Guimaraes J.B."/>
            <person name="Mendonca D."/>
            <person name="Nobrega F."/>
            <person name="Rodrigues L."/>
            <person name="Saibo N.J.M."/>
            <person name="Varela M.C."/>
            <person name="Egas C."/>
            <person name="Matos J."/>
            <person name="Miguel C.M."/>
            <person name="Oliveira M.M."/>
            <person name="Ricardo C.P."/>
            <person name="Goncalves S."/>
        </authorList>
    </citation>
    <scope>NUCLEOTIDE SEQUENCE [LARGE SCALE GENOMIC DNA]</scope>
    <source>
        <strain evidence="4">cv. HL8</strain>
    </source>
</reference>
<protein>
    <submittedName>
        <fullName evidence="3">Uncharacterized protein</fullName>
    </submittedName>
</protein>
<dbReference type="EMBL" id="PKMF04000671">
    <property type="protein sequence ID" value="KAK7822270.1"/>
    <property type="molecule type" value="Genomic_DNA"/>
</dbReference>
<organism evidence="3 4">
    <name type="scientific">Quercus suber</name>
    <name type="common">Cork oak</name>
    <dbReference type="NCBI Taxonomy" id="58331"/>
    <lineage>
        <taxon>Eukaryota</taxon>
        <taxon>Viridiplantae</taxon>
        <taxon>Streptophyta</taxon>
        <taxon>Embryophyta</taxon>
        <taxon>Tracheophyta</taxon>
        <taxon>Spermatophyta</taxon>
        <taxon>Magnoliopsida</taxon>
        <taxon>eudicotyledons</taxon>
        <taxon>Gunneridae</taxon>
        <taxon>Pentapetalae</taxon>
        <taxon>rosids</taxon>
        <taxon>fabids</taxon>
        <taxon>Fagales</taxon>
        <taxon>Fagaceae</taxon>
        <taxon>Quercus</taxon>
    </lineage>
</organism>
<dbReference type="PANTHER" id="PTHR33780">
    <property type="entry name" value="EXPRESSED PROTEIN"/>
    <property type="match status" value="1"/>
</dbReference>
<comment type="caution">
    <text evidence="3">The sequence shown here is derived from an EMBL/GenBank/DDBJ whole genome shotgun (WGS) entry which is preliminary data.</text>
</comment>
<dbReference type="AlphaFoldDB" id="A0AAW0J679"/>
<keyword evidence="2" id="KW-0472">Membrane</keyword>
<evidence type="ECO:0000313" key="4">
    <source>
        <dbReference type="Proteomes" id="UP000237347"/>
    </source>
</evidence>
<sequence>MGHGSGFANDSPSTKDENNAGSHGASGSSVGIKIVIVCLGLVAVFAFAVLLFKIWQKKKREEQHARLLKLFEDDDELEVELASRYIFSIYNLSYPHQAFGIDDEDSLVMMIYKQFYFQLAFEKEMDIISLLVGMISDFDDVGAPSLW</sequence>
<proteinExistence type="predicted"/>
<dbReference type="PANTHER" id="PTHR33780:SF2">
    <property type="entry name" value="PROTEIN, PUTATIVE-RELATED"/>
    <property type="match status" value="1"/>
</dbReference>
<evidence type="ECO:0000313" key="3">
    <source>
        <dbReference type="EMBL" id="KAK7822270.1"/>
    </source>
</evidence>
<keyword evidence="2" id="KW-0812">Transmembrane</keyword>
<evidence type="ECO:0000256" key="1">
    <source>
        <dbReference type="SAM" id="MobiDB-lite"/>
    </source>
</evidence>
<keyword evidence="2" id="KW-1133">Transmembrane helix</keyword>
<feature type="transmembrane region" description="Helical" evidence="2">
    <location>
        <begin position="30"/>
        <end position="52"/>
    </location>
</feature>
<accession>A0AAW0J679</accession>
<gene>
    <name evidence="3" type="ORF">CFP56_036605</name>
</gene>
<name>A0AAW0J679_QUESU</name>
<evidence type="ECO:0000256" key="2">
    <source>
        <dbReference type="SAM" id="Phobius"/>
    </source>
</evidence>